<organism evidence="2 3">
    <name type="scientific">Actinomadura vinacea</name>
    <dbReference type="NCBI Taxonomy" id="115336"/>
    <lineage>
        <taxon>Bacteria</taxon>
        <taxon>Bacillati</taxon>
        <taxon>Actinomycetota</taxon>
        <taxon>Actinomycetes</taxon>
        <taxon>Streptosporangiales</taxon>
        <taxon>Thermomonosporaceae</taxon>
        <taxon>Actinomadura</taxon>
    </lineage>
</organism>
<protein>
    <submittedName>
        <fullName evidence="2">Iron-containing redox enzyme family protein</fullName>
    </submittedName>
</protein>
<feature type="region of interest" description="Disordered" evidence="1">
    <location>
        <begin position="1"/>
        <end position="20"/>
    </location>
</feature>
<evidence type="ECO:0000256" key="1">
    <source>
        <dbReference type="SAM" id="MobiDB-lite"/>
    </source>
</evidence>
<gene>
    <name evidence="2" type="ORF">GCM10010191_54310</name>
</gene>
<name>A0ABN3JNI3_9ACTN</name>
<comment type="caution">
    <text evidence="2">The sequence shown here is derived from an EMBL/GenBank/DDBJ whole genome shotgun (WGS) entry which is preliminary data.</text>
</comment>
<dbReference type="Proteomes" id="UP001501231">
    <property type="component" value="Unassembled WGS sequence"/>
</dbReference>
<dbReference type="Pfam" id="PF14518">
    <property type="entry name" value="Haem_oxygenas_2"/>
    <property type="match status" value="1"/>
</dbReference>
<dbReference type="SUPFAM" id="SSF48613">
    <property type="entry name" value="Heme oxygenase-like"/>
    <property type="match status" value="1"/>
</dbReference>
<reference evidence="2 3" key="1">
    <citation type="journal article" date="2019" name="Int. J. Syst. Evol. Microbiol.">
        <title>The Global Catalogue of Microorganisms (GCM) 10K type strain sequencing project: providing services to taxonomists for standard genome sequencing and annotation.</title>
        <authorList>
            <consortium name="The Broad Institute Genomics Platform"/>
            <consortium name="The Broad Institute Genome Sequencing Center for Infectious Disease"/>
            <person name="Wu L."/>
            <person name="Ma J."/>
        </authorList>
    </citation>
    <scope>NUCLEOTIDE SEQUENCE [LARGE SCALE GENOMIC DNA]</scope>
    <source>
        <strain evidence="2 3">JCM 3325</strain>
    </source>
</reference>
<proteinExistence type="predicted"/>
<dbReference type="EMBL" id="BAAARW010000020">
    <property type="protein sequence ID" value="GAA2433274.1"/>
    <property type="molecule type" value="Genomic_DNA"/>
</dbReference>
<evidence type="ECO:0000313" key="2">
    <source>
        <dbReference type="EMBL" id="GAA2433274.1"/>
    </source>
</evidence>
<dbReference type="Gene3D" id="1.20.910.10">
    <property type="entry name" value="Heme oxygenase-like"/>
    <property type="match status" value="1"/>
</dbReference>
<dbReference type="SMART" id="SM01236">
    <property type="entry name" value="Haem_oxygenase_2"/>
    <property type="match status" value="1"/>
</dbReference>
<sequence>MSDDVATGTAPDVAVPSLPEPRGRLSEAVVTMLARSPSSSRTCTRSLAAARGADPFGDDLQLALHICYELHYQGFDEVDAAWEWAPSLLELRGAMESTFLTALRAGTPGGDDAAGVLDELLVEPAGAGAVPRHLRQAGEWWQLREYLAHRSVYHLKEADPHAWVLPRLRGRAKAALVAVEFDEFGGGRAERMHSRLFADLMEEAGLDSSYGAYVGLVHAPTLAITNMMSLFGLHRSLRGALVGHFAAAEITTGPSARRFAAVLHHFGVGERGTRFYTEHIEADAVHEQVLRRDVVGVLLAEDPRLAADVVLGVQATGLVEQRFENHLLACWRAPAPRTSLRRPLPGASAGQP</sequence>
<evidence type="ECO:0000313" key="3">
    <source>
        <dbReference type="Proteomes" id="UP001501231"/>
    </source>
</evidence>
<keyword evidence="3" id="KW-1185">Reference proteome</keyword>
<accession>A0ABN3JNI3</accession>
<dbReference type="InterPro" id="IPR016084">
    <property type="entry name" value="Haem_Oase-like_multi-hlx"/>
</dbReference>
<dbReference type="RefSeq" id="WP_344592611.1">
    <property type="nucleotide sequence ID" value="NZ_BAAARW010000020.1"/>
</dbReference>